<evidence type="ECO:0000256" key="1">
    <source>
        <dbReference type="SAM" id="Phobius"/>
    </source>
</evidence>
<dbReference type="Proteomes" id="UP000245999">
    <property type="component" value="Chromosome"/>
</dbReference>
<gene>
    <name evidence="2" type="ORF">DDQ68_07565</name>
</gene>
<sequence>MPNPIIDPKPPESKRGLWVPLLANAVMVLLLGVLVRSVAEPDAVTGAPHSRDVAYGMFFLLLGLAGCDVLALFVAALLRRSRWVNGFALAGLLVFLIGLGSCGYMLNSF</sequence>
<accession>A0A2Z3GNW4</accession>
<dbReference type="RefSeq" id="WP_109655755.1">
    <property type="nucleotide sequence ID" value="NZ_CP029145.1"/>
</dbReference>
<keyword evidence="1" id="KW-0472">Membrane</keyword>
<feature type="transmembrane region" description="Helical" evidence="1">
    <location>
        <begin position="55"/>
        <end position="78"/>
    </location>
</feature>
<keyword evidence="1" id="KW-1133">Transmembrane helix</keyword>
<keyword evidence="1" id="KW-0812">Transmembrane</keyword>
<reference evidence="3" key="1">
    <citation type="submission" date="2018-04" db="EMBL/GenBank/DDBJ databases">
        <title>Complete genome of Antarctic heterotrophic bacterium Hymenobacter nivis.</title>
        <authorList>
            <person name="Terashima M."/>
        </authorList>
    </citation>
    <scope>NUCLEOTIDE SEQUENCE [LARGE SCALE GENOMIC DNA]</scope>
    <source>
        <strain evidence="3">NBRC 111535</strain>
    </source>
</reference>
<keyword evidence="3" id="KW-1185">Reference proteome</keyword>
<dbReference type="OrthoDB" id="9855973at2"/>
<proteinExistence type="predicted"/>
<feature type="transmembrane region" description="Helical" evidence="1">
    <location>
        <begin position="85"/>
        <end position="106"/>
    </location>
</feature>
<organism evidence="2 3">
    <name type="scientific">Hymenobacter nivis</name>
    <dbReference type="NCBI Taxonomy" id="1850093"/>
    <lineage>
        <taxon>Bacteria</taxon>
        <taxon>Pseudomonadati</taxon>
        <taxon>Bacteroidota</taxon>
        <taxon>Cytophagia</taxon>
        <taxon>Cytophagales</taxon>
        <taxon>Hymenobacteraceae</taxon>
        <taxon>Hymenobacter</taxon>
    </lineage>
</organism>
<dbReference type="KEGG" id="hnv:DDQ68_07565"/>
<dbReference type="AlphaFoldDB" id="A0A2Z3GNW4"/>
<evidence type="ECO:0000313" key="3">
    <source>
        <dbReference type="Proteomes" id="UP000245999"/>
    </source>
</evidence>
<feature type="transmembrane region" description="Helical" evidence="1">
    <location>
        <begin position="16"/>
        <end position="35"/>
    </location>
</feature>
<name>A0A2Z3GNW4_9BACT</name>
<dbReference type="EMBL" id="CP029145">
    <property type="protein sequence ID" value="AWM32655.1"/>
    <property type="molecule type" value="Genomic_DNA"/>
</dbReference>
<protein>
    <submittedName>
        <fullName evidence="2">Uncharacterized protein</fullName>
    </submittedName>
</protein>
<evidence type="ECO:0000313" key="2">
    <source>
        <dbReference type="EMBL" id="AWM32655.1"/>
    </source>
</evidence>